<dbReference type="Proteomes" id="UP001589798">
    <property type="component" value="Unassembled WGS sequence"/>
</dbReference>
<reference evidence="3 4" key="1">
    <citation type="submission" date="2024-09" db="EMBL/GenBank/DDBJ databases">
        <authorList>
            <person name="Sun Q."/>
            <person name="Mori K."/>
        </authorList>
    </citation>
    <scope>NUCLEOTIDE SEQUENCE [LARGE SCALE GENOMIC DNA]</scope>
    <source>
        <strain evidence="3 4">CCM 7706</strain>
    </source>
</reference>
<feature type="compositionally biased region" description="Pro residues" evidence="1">
    <location>
        <begin position="120"/>
        <end position="132"/>
    </location>
</feature>
<feature type="region of interest" description="Disordered" evidence="1">
    <location>
        <begin position="115"/>
        <end position="196"/>
    </location>
</feature>
<proteinExistence type="predicted"/>
<feature type="signal peptide" evidence="2">
    <location>
        <begin position="1"/>
        <end position="27"/>
    </location>
</feature>
<sequence length="196" mass="20961">MRKFMLAGSAALLLAVPAALQAQGAPAAPSSTSPATLSAAPTLTPEQKAVYDAWSPAQKTDYESWPNDYKVYYWTLTGEQQKGYWALTGDQRGQIYRMTPEQRQMAWNSVIQQMNGQTPSTPPGQANPPGPGMPTAGVPDPQNASQAARPAMPADENYQGGPYKGALTPPPATAMDKDYPVCSKTVTDNCRNRGGK</sequence>
<protein>
    <submittedName>
        <fullName evidence="3">Uncharacterized protein</fullName>
    </submittedName>
</protein>
<accession>A0ABV6CQG0</accession>
<evidence type="ECO:0000256" key="2">
    <source>
        <dbReference type="SAM" id="SignalP"/>
    </source>
</evidence>
<evidence type="ECO:0000256" key="1">
    <source>
        <dbReference type="SAM" id="MobiDB-lite"/>
    </source>
</evidence>
<gene>
    <name evidence="3" type="ORF">ACFFJC_01630</name>
</gene>
<keyword evidence="2" id="KW-0732">Signal</keyword>
<evidence type="ECO:0000313" key="3">
    <source>
        <dbReference type="EMBL" id="MFC0202964.1"/>
    </source>
</evidence>
<dbReference type="RefSeq" id="WP_379485837.1">
    <property type="nucleotide sequence ID" value="NZ_JBHLWK010000005.1"/>
</dbReference>
<evidence type="ECO:0000313" key="4">
    <source>
        <dbReference type="Proteomes" id="UP001589798"/>
    </source>
</evidence>
<name>A0ABV6CQG0_9SPHN</name>
<keyword evidence="4" id="KW-1185">Reference proteome</keyword>
<comment type="caution">
    <text evidence="3">The sequence shown here is derived from an EMBL/GenBank/DDBJ whole genome shotgun (WGS) entry which is preliminary data.</text>
</comment>
<feature type="chain" id="PRO_5046790720" evidence="2">
    <location>
        <begin position="28"/>
        <end position="196"/>
    </location>
</feature>
<dbReference type="EMBL" id="JBHLWK010000005">
    <property type="protein sequence ID" value="MFC0202964.1"/>
    <property type="molecule type" value="Genomic_DNA"/>
</dbReference>
<organism evidence="3 4">
    <name type="scientific">Novosphingobium soli</name>
    <dbReference type="NCBI Taxonomy" id="574956"/>
    <lineage>
        <taxon>Bacteria</taxon>
        <taxon>Pseudomonadati</taxon>
        <taxon>Pseudomonadota</taxon>
        <taxon>Alphaproteobacteria</taxon>
        <taxon>Sphingomonadales</taxon>
        <taxon>Sphingomonadaceae</taxon>
        <taxon>Novosphingobium</taxon>
    </lineage>
</organism>